<dbReference type="Gene3D" id="3.90.190.20">
    <property type="entry name" value="Mur ligase, C-terminal domain"/>
    <property type="match status" value="1"/>
</dbReference>
<dbReference type="AlphaFoldDB" id="A0A0A8VKZ5"/>
<dbReference type="GeneID" id="66880138"/>
<reference evidence="22 23" key="2">
    <citation type="submission" date="2018-06" db="EMBL/GenBank/DDBJ databases">
        <authorList>
            <consortium name="Pathogen Informatics"/>
            <person name="Doyle S."/>
        </authorList>
    </citation>
    <scope>NUCLEOTIDE SEQUENCE [LARGE SCALE GENOMIC DNA]</scope>
    <source>
        <strain evidence="22 23">NCTC10476</strain>
    </source>
</reference>
<evidence type="ECO:0000256" key="14">
    <source>
        <dbReference type="ARBA" id="ARBA00047493"/>
    </source>
</evidence>
<comment type="pathway">
    <text evidence="4">Cofactor biosynthesis; tetrahydrofolylpolyglutamate biosynthesis.</text>
</comment>
<dbReference type="InterPro" id="IPR036565">
    <property type="entry name" value="Mur-like_cat_sf"/>
</dbReference>
<comment type="cofactor">
    <cofactor evidence="1">
        <name>Mg(2+)</name>
        <dbReference type="ChEBI" id="CHEBI:18420"/>
    </cofactor>
</comment>
<sequence>MNNHQIPQATSPLAAWLYYLERLHSQAIDLGLERVKQVAERIDLLKPAPTVFTIAGTNGKGTTCCTLEAILLAAGLRVGVYSSPHLLEYTERVRIQGRELPEVEHCQAFAHIEAGRGDTSLTYFEFSTLSALHLFKQARLDVVILEVGLGGRLDATNIVDSDVAGITSIALDHTDWLGADRESIGREKAGVFRAGKPAVVGEPDMPASIAAVADEIGAKLYRRGDAWQFSRQDSSWRWQCGAQQMDDLPLPHVPLPNAATALAVLHYSPLQVSDSAIRLGLENAQLPGRFQMVSEQPMLILDVAHNPHAAAYLAERLSQLPAVRGKVRAVVGMLADKDIAGTLACLVGQIDEWYCAPLEGPRGASAEALAQHLTASRQFNDVETAWRQAMQDAAPQDRVIVCGSFHTVAHVMAVLKTGSANGQ</sequence>
<dbReference type="GO" id="GO:0008841">
    <property type="term" value="F:dihydrofolate synthase activity"/>
    <property type="evidence" value="ECO:0007669"/>
    <property type="project" value="UniProtKB-EC"/>
</dbReference>
<keyword evidence="10 18" id="KW-0547">Nucleotide-binding</keyword>
<dbReference type="InterPro" id="IPR004101">
    <property type="entry name" value="Mur_ligase_C"/>
</dbReference>
<dbReference type="Proteomes" id="UP000255169">
    <property type="component" value="Unassembled WGS sequence"/>
</dbReference>
<evidence type="ECO:0000256" key="5">
    <source>
        <dbReference type="ARBA" id="ARBA00008276"/>
    </source>
</evidence>
<keyword evidence="23" id="KW-1185">Reference proteome</keyword>
<evidence type="ECO:0000256" key="6">
    <source>
        <dbReference type="ARBA" id="ARBA00011245"/>
    </source>
</evidence>
<dbReference type="GO" id="GO:0046656">
    <property type="term" value="P:folic acid biosynthetic process"/>
    <property type="evidence" value="ECO:0007669"/>
    <property type="project" value="UniProtKB-KW"/>
</dbReference>
<evidence type="ECO:0000313" key="21">
    <source>
        <dbReference type="EMBL" id="CEK28246.1"/>
    </source>
</evidence>
<dbReference type="UniPathway" id="UPA00077">
    <property type="reaction ID" value="UER00157"/>
</dbReference>
<evidence type="ECO:0000256" key="1">
    <source>
        <dbReference type="ARBA" id="ARBA00001946"/>
    </source>
</evidence>
<evidence type="ECO:0000256" key="17">
    <source>
        <dbReference type="ARBA" id="ARBA00049161"/>
    </source>
</evidence>
<feature type="domain" description="Mur ligase C-terminal" evidence="19">
    <location>
        <begin position="288"/>
        <end position="405"/>
    </location>
</feature>
<evidence type="ECO:0000259" key="19">
    <source>
        <dbReference type="Pfam" id="PF02875"/>
    </source>
</evidence>
<dbReference type="GO" id="GO:0005524">
    <property type="term" value="F:ATP binding"/>
    <property type="evidence" value="ECO:0007669"/>
    <property type="project" value="UniProtKB-KW"/>
</dbReference>
<dbReference type="GO" id="GO:0004326">
    <property type="term" value="F:tetrahydrofolylpolyglutamate synthase activity"/>
    <property type="evidence" value="ECO:0007669"/>
    <property type="project" value="UniProtKB-EC"/>
</dbReference>
<comment type="function">
    <text evidence="2 18">Functions in two distinct reactions of the de novo folate biosynthetic pathway. Catalyzes the addition of a glutamate residue to dihydropteroate (7,8-dihydropteroate or H2Pte) to form dihydrofolate (7,8-dihydrofolate monoglutamate or H2Pte-Glu). Also catalyzes successive additions of L-glutamate to tetrahydrofolate or 10-formyltetrahydrofolate or 5,10-methylenetetrahydrofolate, leading to folylpolyglutamate derivatives.</text>
</comment>
<proteinExistence type="inferred from homology"/>
<dbReference type="InterPro" id="IPR018109">
    <property type="entry name" value="Folylpolyglutamate_synth_CS"/>
</dbReference>
<dbReference type="OrthoDB" id="9809356at2"/>
<dbReference type="NCBIfam" id="TIGR01499">
    <property type="entry name" value="folC"/>
    <property type="match status" value="1"/>
</dbReference>
<dbReference type="InterPro" id="IPR036615">
    <property type="entry name" value="Mur_ligase_C_dom_sf"/>
</dbReference>
<comment type="subunit">
    <text evidence="6">Monomer.</text>
</comment>
<dbReference type="PANTHER" id="PTHR11136">
    <property type="entry name" value="FOLYLPOLYGLUTAMATE SYNTHASE-RELATED"/>
    <property type="match status" value="1"/>
</dbReference>
<dbReference type="PROSITE" id="PS01012">
    <property type="entry name" value="FOLYLPOLYGLU_SYNT_2"/>
    <property type="match status" value="1"/>
</dbReference>
<dbReference type="SUPFAM" id="SSF53623">
    <property type="entry name" value="MurD-like peptide ligases, catalytic domain"/>
    <property type="match status" value="1"/>
</dbReference>
<keyword evidence="9" id="KW-0479">Metal-binding</keyword>
<evidence type="ECO:0000313" key="22">
    <source>
        <dbReference type="EMBL" id="SUQ01827.1"/>
    </source>
</evidence>
<keyword evidence="8 18" id="KW-0436">Ligase</keyword>
<dbReference type="STRING" id="29486.UGYR_04940"/>
<protein>
    <recommendedName>
        <fullName evidence="7 18">Dihydrofolate synthase/folylpolyglutamate synthase</fullName>
    </recommendedName>
</protein>
<comment type="catalytic activity">
    <reaction evidence="17">
        <text>7,8-dihydropteroate + L-glutamate + ATP = 7,8-dihydrofolate + ADP + phosphate + H(+)</text>
        <dbReference type="Rhea" id="RHEA:23584"/>
        <dbReference type="ChEBI" id="CHEBI:15378"/>
        <dbReference type="ChEBI" id="CHEBI:17839"/>
        <dbReference type="ChEBI" id="CHEBI:29985"/>
        <dbReference type="ChEBI" id="CHEBI:30616"/>
        <dbReference type="ChEBI" id="CHEBI:43474"/>
        <dbReference type="ChEBI" id="CHEBI:57451"/>
        <dbReference type="ChEBI" id="CHEBI:456216"/>
        <dbReference type="EC" id="6.3.2.12"/>
    </reaction>
</comment>
<evidence type="ECO:0000256" key="10">
    <source>
        <dbReference type="ARBA" id="ARBA00022741"/>
    </source>
</evidence>
<reference evidence="21" key="1">
    <citation type="journal article" date="2015" name="Genome Announc.">
        <title>Complete Genome Sequence of Yersinia ruckeri Strain CSF007-82, Etiologic Agent of Red Mouth Disease in Salmonid Fish.</title>
        <authorList>
            <person name="Nelson M.C."/>
            <person name="LaPatra S.E."/>
            <person name="Welch T.J."/>
            <person name="Graf J."/>
        </authorList>
    </citation>
    <scope>NUCLEOTIDE SEQUENCE</scope>
    <source>
        <strain evidence="21">CSF007-82</strain>
    </source>
</reference>
<evidence type="ECO:0000256" key="18">
    <source>
        <dbReference type="PIRNR" id="PIRNR001563"/>
    </source>
</evidence>
<organism evidence="21">
    <name type="scientific">Yersinia ruckeri</name>
    <dbReference type="NCBI Taxonomy" id="29486"/>
    <lineage>
        <taxon>Bacteria</taxon>
        <taxon>Pseudomonadati</taxon>
        <taxon>Pseudomonadota</taxon>
        <taxon>Gammaproteobacteria</taxon>
        <taxon>Enterobacterales</taxon>
        <taxon>Yersiniaceae</taxon>
        <taxon>Yersinia</taxon>
    </lineage>
</organism>
<comment type="similarity">
    <text evidence="5 18">Belongs to the folylpolyglutamate synthase family.</text>
</comment>
<evidence type="ECO:0000313" key="23">
    <source>
        <dbReference type="Proteomes" id="UP000255169"/>
    </source>
</evidence>
<dbReference type="FunFam" id="3.40.1190.10:FF:000004">
    <property type="entry name" value="Dihydrofolate synthase/folylpolyglutamate synthase"/>
    <property type="match status" value="1"/>
</dbReference>
<comment type="catalytic activity">
    <reaction evidence="15">
        <text>10-formyltetrahydrofolyl-(gamma-L-Glu)(n) + L-glutamate + ATP = 10-formyltetrahydrofolyl-(gamma-L-Glu)(n+1) + ADP + phosphate + H(+)</text>
        <dbReference type="Rhea" id="RHEA:51904"/>
        <dbReference type="Rhea" id="RHEA-COMP:13088"/>
        <dbReference type="Rhea" id="RHEA-COMP:14300"/>
        <dbReference type="ChEBI" id="CHEBI:15378"/>
        <dbReference type="ChEBI" id="CHEBI:29985"/>
        <dbReference type="ChEBI" id="CHEBI:30616"/>
        <dbReference type="ChEBI" id="CHEBI:43474"/>
        <dbReference type="ChEBI" id="CHEBI:134413"/>
        <dbReference type="ChEBI" id="CHEBI:456216"/>
        <dbReference type="EC" id="6.3.2.17"/>
    </reaction>
</comment>
<dbReference type="Gene3D" id="3.40.1190.10">
    <property type="entry name" value="Mur-like, catalytic domain"/>
    <property type="match status" value="1"/>
</dbReference>
<keyword evidence="11 18" id="KW-0067">ATP-binding</keyword>
<evidence type="ECO:0000256" key="8">
    <source>
        <dbReference type="ARBA" id="ARBA00022598"/>
    </source>
</evidence>
<dbReference type="GO" id="GO:0005737">
    <property type="term" value="C:cytoplasm"/>
    <property type="evidence" value="ECO:0007669"/>
    <property type="project" value="TreeGrafter"/>
</dbReference>
<dbReference type="Pfam" id="PF02875">
    <property type="entry name" value="Mur_ligase_C"/>
    <property type="match status" value="1"/>
</dbReference>
<keyword evidence="12" id="KW-0460">Magnesium</keyword>
<evidence type="ECO:0000256" key="11">
    <source>
        <dbReference type="ARBA" id="ARBA00022840"/>
    </source>
</evidence>
<evidence type="ECO:0000256" key="13">
    <source>
        <dbReference type="ARBA" id="ARBA00022909"/>
    </source>
</evidence>
<evidence type="ECO:0000259" key="20">
    <source>
        <dbReference type="Pfam" id="PF08245"/>
    </source>
</evidence>
<dbReference type="GO" id="GO:0046872">
    <property type="term" value="F:metal ion binding"/>
    <property type="evidence" value="ECO:0007669"/>
    <property type="project" value="UniProtKB-KW"/>
</dbReference>
<evidence type="ECO:0000256" key="16">
    <source>
        <dbReference type="ARBA" id="ARBA00049035"/>
    </source>
</evidence>
<evidence type="ECO:0000256" key="7">
    <source>
        <dbReference type="ARBA" id="ARBA00019357"/>
    </source>
</evidence>
<evidence type="ECO:0000256" key="9">
    <source>
        <dbReference type="ARBA" id="ARBA00022723"/>
    </source>
</evidence>
<comment type="catalytic activity">
    <reaction evidence="16">
        <text>(6R)-5,10-methylenetetrahydrofolyl-(gamma-L-Glu)(n) + L-glutamate + ATP = (6R)-5,10-methylenetetrahydrofolyl-(gamma-L-Glu)(n+1) + ADP + phosphate + H(+)</text>
        <dbReference type="Rhea" id="RHEA:51912"/>
        <dbReference type="Rhea" id="RHEA-COMP:13257"/>
        <dbReference type="Rhea" id="RHEA-COMP:13258"/>
        <dbReference type="ChEBI" id="CHEBI:15378"/>
        <dbReference type="ChEBI" id="CHEBI:29985"/>
        <dbReference type="ChEBI" id="CHEBI:30616"/>
        <dbReference type="ChEBI" id="CHEBI:43474"/>
        <dbReference type="ChEBI" id="CHEBI:136572"/>
        <dbReference type="ChEBI" id="CHEBI:456216"/>
        <dbReference type="EC" id="6.3.2.17"/>
    </reaction>
</comment>
<dbReference type="FunFam" id="3.90.190.20:FF:000005">
    <property type="entry name" value="Dihydrofolate synthase/folylpolyglutamate synthase"/>
    <property type="match status" value="1"/>
</dbReference>
<dbReference type="EMBL" id="UHJG01000001">
    <property type="protein sequence ID" value="SUQ01827.1"/>
    <property type="molecule type" value="Genomic_DNA"/>
</dbReference>
<keyword evidence="13" id="KW-0289">Folate biosynthesis</keyword>
<gene>
    <name evidence="22" type="primary">dedC</name>
    <name evidence="21" type="ORF">CSF007_12535</name>
    <name evidence="22" type="ORF">NCTC10476_03210</name>
</gene>
<accession>A0A0A8VKZ5</accession>
<evidence type="ECO:0000256" key="12">
    <source>
        <dbReference type="ARBA" id="ARBA00022842"/>
    </source>
</evidence>
<comment type="pathway">
    <text evidence="3">Cofactor biosynthesis; tetrahydrofolate biosynthesis; 7,8-dihydrofolate from 2-amino-4-hydroxy-6-hydroxymethyl-7,8-dihydropteridine diphosphate and 4-aminobenzoate: step 2/2.</text>
</comment>
<dbReference type="GO" id="GO:0046654">
    <property type="term" value="P:tetrahydrofolate biosynthetic process"/>
    <property type="evidence" value="ECO:0007669"/>
    <property type="project" value="UniProtKB-UniPathway"/>
</dbReference>
<feature type="domain" description="Mur ligase central" evidence="20">
    <location>
        <begin position="54"/>
        <end position="196"/>
    </location>
</feature>
<evidence type="ECO:0000256" key="15">
    <source>
        <dbReference type="ARBA" id="ARBA00047808"/>
    </source>
</evidence>
<dbReference type="InterPro" id="IPR001645">
    <property type="entry name" value="Folylpolyglutamate_synth"/>
</dbReference>
<name>A0A0A8VKZ5_YERRU</name>
<dbReference type="PANTHER" id="PTHR11136:SF0">
    <property type="entry name" value="DIHYDROFOLATE SYNTHETASE-RELATED"/>
    <property type="match status" value="1"/>
</dbReference>
<evidence type="ECO:0000256" key="3">
    <source>
        <dbReference type="ARBA" id="ARBA00004799"/>
    </source>
</evidence>
<evidence type="ECO:0000256" key="4">
    <source>
        <dbReference type="ARBA" id="ARBA00005150"/>
    </source>
</evidence>
<comment type="catalytic activity">
    <reaction evidence="14">
        <text>(6S)-5,6,7,8-tetrahydrofolyl-(gamma-L-Glu)(n) + L-glutamate + ATP = (6S)-5,6,7,8-tetrahydrofolyl-(gamma-L-Glu)(n+1) + ADP + phosphate + H(+)</text>
        <dbReference type="Rhea" id="RHEA:10580"/>
        <dbReference type="Rhea" id="RHEA-COMP:14738"/>
        <dbReference type="Rhea" id="RHEA-COMP:14740"/>
        <dbReference type="ChEBI" id="CHEBI:15378"/>
        <dbReference type="ChEBI" id="CHEBI:29985"/>
        <dbReference type="ChEBI" id="CHEBI:30616"/>
        <dbReference type="ChEBI" id="CHEBI:43474"/>
        <dbReference type="ChEBI" id="CHEBI:141005"/>
        <dbReference type="ChEBI" id="CHEBI:456216"/>
        <dbReference type="EC" id="6.3.2.17"/>
    </reaction>
</comment>
<dbReference type="PIRSF" id="PIRSF001563">
    <property type="entry name" value="Folylpolyglu_synth"/>
    <property type="match status" value="1"/>
</dbReference>
<dbReference type="EMBL" id="LN681231">
    <property type="protein sequence ID" value="CEK28246.1"/>
    <property type="molecule type" value="Genomic_DNA"/>
</dbReference>
<dbReference type="Pfam" id="PF08245">
    <property type="entry name" value="Mur_ligase_M"/>
    <property type="match status" value="1"/>
</dbReference>
<dbReference type="RefSeq" id="WP_004717882.1">
    <property type="nucleotide sequence ID" value="NZ_CABIHT010000007.1"/>
</dbReference>
<evidence type="ECO:0000256" key="2">
    <source>
        <dbReference type="ARBA" id="ARBA00002714"/>
    </source>
</evidence>
<dbReference type="InterPro" id="IPR013221">
    <property type="entry name" value="Mur_ligase_cen"/>
</dbReference>
<dbReference type="SUPFAM" id="SSF53244">
    <property type="entry name" value="MurD-like peptide ligases, peptide-binding domain"/>
    <property type="match status" value="1"/>
</dbReference>
<dbReference type="NCBIfam" id="NF008101">
    <property type="entry name" value="PRK10846.1"/>
    <property type="match status" value="1"/>
</dbReference>